<evidence type="ECO:0000256" key="6">
    <source>
        <dbReference type="ARBA" id="ARBA00034078"/>
    </source>
</evidence>
<evidence type="ECO:0000259" key="7">
    <source>
        <dbReference type="PROSITE" id="PS51085"/>
    </source>
</evidence>
<evidence type="ECO:0000256" key="1">
    <source>
        <dbReference type="ARBA" id="ARBA00010914"/>
    </source>
</evidence>
<evidence type="ECO:0000256" key="4">
    <source>
        <dbReference type="ARBA" id="ARBA00023004"/>
    </source>
</evidence>
<accession>A0A076PNV6</accession>
<sequence length="106" mass="11268">MPQIIYVTPDGKRTVLEVAEGTSVMQAALANGLPGLNADCGGACQCATCHVYVEQPWAEQLSSIDDTEDAMLDCTGEPRQPNSRLSCQLMVTTALDGMVVRLPAVQ</sequence>
<dbReference type="PANTHER" id="PTHR23426:SF65">
    <property type="entry name" value="FERREDOXIN-2, MITOCHONDRIAL"/>
    <property type="match status" value="1"/>
</dbReference>
<organism evidence="8 9">
    <name type="scientific">Comamonas testosteroni TK102</name>
    <dbReference type="NCBI Taxonomy" id="1392005"/>
    <lineage>
        <taxon>Bacteria</taxon>
        <taxon>Pseudomonadati</taxon>
        <taxon>Pseudomonadota</taxon>
        <taxon>Betaproteobacteria</taxon>
        <taxon>Burkholderiales</taxon>
        <taxon>Comamonadaceae</taxon>
        <taxon>Comamonas</taxon>
    </lineage>
</organism>
<keyword evidence="2" id="KW-0001">2Fe-2S</keyword>
<proteinExistence type="inferred from homology"/>
<dbReference type="InterPro" id="IPR012675">
    <property type="entry name" value="Beta-grasp_dom_sf"/>
</dbReference>
<dbReference type="PANTHER" id="PTHR23426">
    <property type="entry name" value="FERREDOXIN/ADRENODOXIN"/>
    <property type="match status" value="1"/>
</dbReference>
<dbReference type="GO" id="GO:0046872">
    <property type="term" value="F:metal ion binding"/>
    <property type="evidence" value="ECO:0007669"/>
    <property type="project" value="UniProtKB-KW"/>
</dbReference>
<evidence type="ECO:0000256" key="3">
    <source>
        <dbReference type="ARBA" id="ARBA00022723"/>
    </source>
</evidence>
<protein>
    <recommendedName>
        <fullName evidence="7">2Fe-2S ferredoxin-type domain-containing protein</fullName>
    </recommendedName>
</protein>
<dbReference type="GO" id="GO:0005829">
    <property type="term" value="C:cytosol"/>
    <property type="evidence" value="ECO:0007669"/>
    <property type="project" value="TreeGrafter"/>
</dbReference>
<dbReference type="InterPro" id="IPR001041">
    <property type="entry name" value="2Fe-2S_ferredoxin-type"/>
</dbReference>
<dbReference type="SUPFAM" id="SSF54292">
    <property type="entry name" value="2Fe-2S ferredoxin-like"/>
    <property type="match status" value="1"/>
</dbReference>
<comment type="similarity">
    <text evidence="1">Belongs to the adrenodoxin/putidaredoxin family.</text>
</comment>
<dbReference type="Pfam" id="PF00111">
    <property type="entry name" value="Fer2"/>
    <property type="match status" value="1"/>
</dbReference>
<dbReference type="Proteomes" id="UP000028782">
    <property type="component" value="Chromosome"/>
</dbReference>
<feature type="domain" description="2Fe-2S ferredoxin-type" evidence="7">
    <location>
        <begin position="2"/>
        <end position="106"/>
    </location>
</feature>
<dbReference type="CDD" id="cd00207">
    <property type="entry name" value="fer2"/>
    <property type="match status" value="1"/>
</dbReference>
<comment type="cofactor">
    <cofactor evidence="6">
        <name>[2Fe-2S] cluster</name>
        <dbReference type="ChEBI" id="CHEBI:190135"/>
    </cofactor>
</comment>
<dbReference type="HOGENOM" id="CLU_082632_5_1_4"/>
<dbReference type="KEGG" id="ctes:O987_22095"/>
<dbReference type="GO" id="GO:0009055">
    <property type="term" value="F:electron transfer activity"/>
    <property type="evidence" value="ECO:0007669"/>
    <property type="project" value="TreeGrafter"/>
</dbReference>
<name>A0A076PNV6_COMTE</name>
<evidence type="ECO:0000256" key="5">
    <source>
        <dbReference type="ARBA" id="ARBA00023014"/>
    </source>
</evidence>
<dbReference type="Gene3D" id="3.10.20.30">
    <property type="match status" value="1"/>
</dbReference>
<dbReference type="InterPro" id="IPR036010">
    <property type="entry name" value="2Fe-2S_ferredoxin-like_sf"/>
</dbReference>
<dbReference type="PROSITE" id="PS51085">
    <property type="entry name" value="2FE2S_FER_2"/>
    <property type="match status" value="1"/>
</dbReference>
<dbReference type="GO" id="GO:0051537">
    <property type="term" value="F:2 iron, 2 sulfur cluster binding"/>
    <property type="evidence" value="ECO:0007669"/>
    <property type="project" value="UniProtKB-KW"/>
</dbReference>
<evidence type="ECO:0000256" key="2">
    <source>
        <dbReference type="ARBA" id="ARBA00022714"/>
    </source>
</evidence>
<keyword evidence="4" id="KW-0408">Iron</keyword>
<evidence type="ECO:0000313" key="9">
    <source>
        <dbReference type="Proteomes" id="UP000028782"/>
    </source>
</evidence>
<reference evidence="8 9" key="1">
    <citation type="journal article" date="2014" name="Genome Announc.">
        <title>Complete Genome Sequence of Polychlorinated Biphenyl Degrader Comamonas testosteroni TK102 (NBRC 109938).</title>
        <authorList>
            <person name="Fukuda K."/>
            <person name="Hosoyama A."/>
            <person name="Tsuchikane K."/>
            <person name="Ohji S."/>
            <person name="Yamazoe A."/>
            <person name="Fujita N."/>
            <person name="Shintani M."/>
            <person name="Kimbara K."/>
        </authorList>
    </citation>
    <scope>NUCLEOTIDE SEQUENCE [LARGE SCALE GENOMIC DNA]</scope>
    <source>
        <strain evidence="8">TK102</strain>
    </source>
</reference>
<keyword evidence="5" id="KW-0411">Iron-sulfur</keyword>
<dbReference type="EMBL" id="CP006704">
    <property type="protein sequence ID" value="AIJ48509.1"/>
    <property type="molecule type" value="Genomic_DNA"/>
</dbReference>
<dbReference type="InterPro" id="IPR001055">
    <property type="entry name" value="Adrenodoxin-like"/>
</dbReference>
<gene>
    <name evidence="8" type="ORF">O987_22095</name>
</gene>
<dbReference type="RefSeq" id="WP_034379697.1">
    <property type="nucleotide sequence ID" value="NZ_CP006704.1"/>
</dbReference>
<dbReference type="GO" id="GO:0140647">
    <property type="term" value="P:P450-containing electron transport chain"/>
    <property type="evidence" value="ECO:0007669"/>
    <property type="project" value="InterPro"/>
</dbReference>
<keyword evidence="3" id="KW-0479">Metal-binding</keyword>
<dbReference type="GeneID" id="69561572"/>
<dbReference type="PRINTS" id="PR00355">
    <property type="entry name" value="ADRENODOXIN"/>
</dbReference>
<dbReference type="AlphaFoldDB" id="A0A076PNV6"/>
<evidence type="ECO:0000313" key="8">
    <source>
        <dbReference type="EMBL" id="AIJ48509.1"/>
    </source>
</evidence>